<dbReference type="Proteomes" id="UP000245591">
    <property type="component" value="Unassembled WGS sequence"/>
</dbReference>
<keyword evidence="2" id="KW-1185">Reference proteome</keyword>
<reference evidence="1 2" key="1">
    <citation type="journal article" date="2018" name="MBio">
        <title>Comparative Genomics Reveals the Core Gene Toolbox for the Fungus-Insect Symbiosis.</title>
        <authorList>
            <person name="Wang Y."/>
            <person name="Stata M."/>
            <person name="Wang W."/>
            <person name="Stajich J.E."/>
            <person name="White M.M."/>
            <person name="Moncalvo J.M."/>
        </authorList>
    </citation>
    <scope>NUCLEOTIDE SEQUENCE [LARGE SCALE GENOMIC DNA]</scope>
    <source>
        <strain evidence="1 2">AUS-126-30</strain>
    </source>
</reference>
<comment type="caution">
    <text evidence="1">The sequence shown here is derived from an EMBL/GenBank/DDBJ whole genome shotgun (WGS) entry which is preliminary data.</text>
</comment>
<sequence>MRGSKTINIIELQKKFAAIQSELKKALDLVESKSFSSSFNVLANLTEYIVENCEDLGLALENAPFDGFDAPKFWRTLNQCWIFALEQASSANQNKNVLNIQNVLKLQQKIVAWSESLACYGLVDYEMGFWETDIIDTLESIRKSLLQNAF</sequence>
<evidence type="ECO:0000313" key="2">
    <source>
        <dbReference type="Proteomes" id="UP000245591"/>
    </source>
</evidence>
<evidence type="ECO:0000313" key="1">
    <source>
        <dbReference type="EMBL" id="PVZ97895.1"/>
    </source>
</evidence>
<dbReference type="EMBL" id="MBFU01000684">
    <property type="protein sequence ID" value="PVZ97895.1"/>
    <property type="molecule type" value="Genomic_DNA"/>
</dbReference>
<dbReference type="AlphaFoldDB" id="A0A2U1IYK1"/>
<organism evidence="1 2">
    <name type="scientific">Smittium angustum</name>
    <dbReference type="NCBI Taxonomy" id="133377"/>
    <lineage>
        <taxon>Eukaryota</taxon>
        <taxon>Fungi</taxon>
        <taxon>Fungi incertae sedis</taxon>
        <taxon>Zoopagomycota</taxon>
        <taxon>Kickxellomycotina</taxon>
        <taxon>Harpellomycetes</taxon>
        <taxon>Harpellales</taxon>
        <taxon>Legeriomycetaceae</taxon>
        <taxon>Smittium</taxon>
    </lineage>
</organism>
<accession>A0A2U1IYK1</accession>
<name>A0A2U1IYK1_SMIAN</name>
<proteinExistence type="predicted"/>
<protein>
    <submittedName>
        <fullName evidence="1">Uncharacterized protein</fullName>
    </submittedName>
</protein>
<gene>
    <name evidence="1" type="ORF">BB558_006127</name>
</gene>